<keyword evidence="3" id="KW-1185">Reference proteome</keyword>
<accession>A0ABY7E563</accession>
<gene>
    <name evidence="2" type="ORF">MAR_020521</name>
</gene>
<dbReference type="Proteomes" id="UP001164746">
    <property type="component" value="Chromosome 5"/>
</dbReference>
<evidence type="ECO:0000313" key="3">
    <source>
        <dbReference type="Proteomes" id="UP001164746"/>
    </source>
</evidence>
<feature type="signal peptide" evidence="1">
    <location>
        <begin position="1"/>
        <end position="24"/>
    </location>
</feature>
<dbReference type="EMBL" id="CP111016">
    <property type="protein sequence ID" value="WAR05152.1"/>
    <property type="molecule type" value="Genomic_DNA"/>
</dbReference>
<protein>
    <recommendedName>
        <fullName evidence="4">Ig-like domain-containing protein</fullName>
    </recommendedName>
</protein>
<feature type="chain" id="PRO_5045701182" description="Ig-like domain-containing protein" evidence="1">
    <location>
        <begin position="25"/>
        <end position="142"/>
    </location>
</feature>
<sequence>MNAKKCSQLICVAGALQFCIVVGGITVENKSPAILSCTTALHDYPEWTGPPFVKGRPTIYNYQKLPVFNSALGEDKLRRMTWADNNTDLNFSAVIRTDEGNYSCSDAFERVSTVELMVRGAYGVRLCMLNFLRKLDTFKKCD</sequence>
<reference evidence="2" key="1">
    <citation type="submission" date="2022-11" db="EMBL/GenBank/DDBJ databases">
        <title>Centuries of genome instability and evolution in soft-shell clam transmissible cancer (bioRxiv).</title>
        <authorList>
            <person name="Hart S.F.M."/>
            <person name="Yonemitsu M.A."/>
            <person name="Giersch R.M."/>
            <person name="Beal B.F."/>
            <person name="Arriagada G."/>
            <person name="Davis B.W."/>
            <person name="Ostrander E.A."/>
            <person name="Goff S.P."/>
            <person name="Metzger M.J."/>
        </authorList>
    </citation>
    <scope>NUCLEOTIDE SEQUENCE</scope>
    <source>
        <strain evidence="2">MELC-2E11</strain>
        <tissue evidence="2">Siphon/mantle</tissue>
    </source>
</reference>
<evidence type="ECO:0000256" key="1">
    <source>
        <dbReference type="SAM" id="SignalP"/>
    </source>
</evidence>
<evidence type="ECO:0008006" key="4">
    <source>
        <dbReference type="Google" id="ProtNLM"/>
    </source>
</evidence>
<keyword evidence="1" id="KW-0732">Signal</keyword>
<organism evidence="2 3">
    <name type="scientific">Mya arenaria</name>
    <name type="common">Soft-shell clam</name>
    <dbReference type="NCBI Taxonomy" id="6604"/>
    <lineage>
        <taxon>Eukaryota</taxon>
        <taxon>Metazoa</taxon>
        <taxon>Spiralia</taxon>
        <taxon>Lophotrochozoa</taxon>
        <taxon>Mollusca</taxon>
        <taxon>Bivalvia</taxon>
        <taxon>Autobranchia</taxon>
        <taxon>Heteroconchia</taxon>
        <taxon>Euheterodonta</taxon>
        <taxon>Imparidentia</taxon>
        <taxon>Neoheterodontei</taxon>
        <taxon>Myida</taxon>
        <taxon>Myoidea</taxon>
        <taxon>Myidae</taxon>
        <taxon>Mya</taxon>
    </lineage>
</organism>
<evidence type="ECO:0000313" key="2">
    <source>
        <dbReference type="EMBL" id="WAR05152.1"/>
    </source>
</evidence>
<name>A0ABY7E563_MYAAR</name>
<proteinExistence type="predicted"/>